<gene>
    <name evidence="1" type="ORF">GKIL_0306</name>
</gene>
<dbReference type="AlphaFoldDB" id="U5QCI5"/>
<organism evidence="1 2">
    <name type="scientific">Gloeobacter kilaueensis (strain ATCC BAA-2537 / CCAP 1431/1 / ULC 316 / JS1)</name>
    <dbReference type="NCBI Taxonomy" id="1183438"/>
    <lineage>
        <taxon>Bacteria</taxon>
        <taxon>Bacillati</taxon>
        <taxon>Cyanobacteriota</taxon>
        <taxon>Cyanophyceae</taxon>
        <taxon>Gloeobacterales</taxon>
        <taxon>Gloeobacteraceae</taxon>
        <taxon>Gloeobacter</taxon>
    </lineage>
</organism>
<accession>U5QCI5</accession>
<dbReference type="EMBL" id="CP003587">
    <property type="protein sequence ID" value="AGY56553.1"/>
    <property type="molecule type" value="Genomic_DNA"/>
</dbReference>
<sequence>MLLTENEINAAIETVKAAFPNLSNWQYQNTVSSECPGFSLWGQFVLKPDGPWTKDFFITFYIYQVQWRGSLTVGQHAYFWSSTEEGDSYLLNTELCDSLETAIAALKAEISRLFAAFLAL</sequence>
<keyword evidence="2" id="KW-1185">Reference proteome</keyword>
<proteinExistence type="predicted"/>
<reference evidence="1 2" key="1">
    <citation type="journal article" date="2013" name="PLoS ONE">
        <title>Cultivation and Complete Genome Sequencing of Gloeobacter kilaueensis sp. nov., from a Lava Cave in Kilauea Caldera, Hawai'i.</title>
        <authorList>
            <person name="Saw J.H."/>
            <person name="Schatz M."/>
            <person name="Brown M.V."/>
            <person name="Kunkel D.D."/>
            <person name="Foster J.S."/>
            <person name="Shick H."/>
            <person name="Christensen S."/>
            <person name="Hou S."/>
            <person name="Wan X."/>
            <person name="Donachie S.P."/>
        </authorList>
    </citation>
    <scope>NUCLEOTIDE SEQUENCE [LARGE SCALE GENOMIC DNA]</scope>
    <source>
        <strain evidence="2">JS</strain>
    </source>
</reference>
<evidence type="ECO:0000313" key="2">
    <source>
        <dbReference type="Proteomes" id="UP000017396"/>
    </source>
</evidence>
<name>U5QCI5_GLOK1</name>
<protein>
    <submittedName>
        <fullName evidence="1">Uncharacterized protein</fullName>
    </submittedName>
</protein>
<dbReference type="RefSeq" id="WP_023171565.1">
    <property type="nucleotide sequence ID" value="NC_022600.1"/>
</dbReference>
<dbReference type="KEGG" id="glj:GKIL_0306"/>
<dbReference type="eggNOG" id="ENOG503360R">
    <property type="taxonomic scope" value="Bacteria"/>
</dbReference>
<evidence type="ECO:0000313" key="1">
    <source>
        <dbReference type="EMBL" id="AGY56553.1"/>
    </source>
</evidence>
<dbReference type="OrthoDB" id="487160at2"/>
<dbReference type="HOGENOM" id="CLU_2046334_0_0_3"/>
<dbReference type="Proteomes" id="UP000017396">
    <property type="component" value="Chromosome"/>
</dbReference>